<organism evidence="8 9">
    <name type="scientific">Synchytrium microbalum</name>
    <dbReference type="NCBI Taxonomy" id="1806994"/>
    <lineage>
        <taxon>Eukaryota</taxon>
        <taxon>Fungi</taxon>
        <taxon>Fungi incertae sedis</taxon>
        <taxon>Chytridiomycota</taxon>
        <taxon>Chytridiomycota incertae sedis</taxon>
        <taxon>Chytridiomycetes</taxon>
        <taxon>Synchytriales</taxon>
        <taxon>Synchytriaceae</taxon>
        <taxon>Synchytrium</taxon>
    </lineage>
</organism>
<dbReference type="OrthoDB" id="10249667at2759"/>
<comment type="function">
    <text evidence="3 6">Involved in translation.</text>
</comment>
<evidence type="ECO:0000256" key="4">
    <source>
        <dbReference type="ARBA" id="ARBA00061046"/>
    </source>
</evidence>
<dbReference type="AlphaFoldDB" id="A0A507C226"/>
<dbReference type="Pfam" id="PF17832">
    <property type="entry name" value="Pre-PUA"/>
    <property type="match status" value="1"/>
</dbReference>
<dbReference type="GO" id="GO:0001731">
    <property type="term" value="P:formation of translation preinitiation complex"/>
    <property type="evidence" value="ECO:0007669"/>
    <property type="project" value="TreeGrafter"/>
</dbReference>
<evidence type="ECO:0000313" key="9">
    <source>
        <dbReference type="Proteomes" id="UP000319731"/>
    </source>
</evidence>
<dbReference type="GO" id="GO:0005737">
    <property type="term" value="C:cytoplasm"/>
    <property type="evidence" value="ECO:0007669"/>
    <property type="project" value="UniProtKB-SubCell"/>
</dbReference>
<evidence type="ECO:0000256" key="1">
    <source>
        <dbReference type="ARBA" id="ARBA00004496"/>
    </source>
</evidence>
<name>A0A507C226_9FUNG</name>
<evidence type="ECO:0000256" key="2">
    <source>
        <dbReference type="ARBA" id="ARBA00022490"/>
    </source>
</evidence>
<evidence type="ECO:0000313" key="8">
    <source>
        <dbReference type="EMBL" id="TPX32144.1"/>
    </source>
</evidence>
<reference evidence="8 9" key="1">
    <citation type="journal article" date="2019" name="Sci. Rep.">
        <title>Comparative genomics of chytrid fungi reveal insights into the obligate biotrophic and pathogenic lifestyle of Synchytrium endobioticum.</title>
        <authorList>
            <person name="van de Vossenberg B.T.L.H."/>
            <person name="Warris S."/>
            <person name="Nguyen H.D.T."/>
            <person name="van Gent-Pelzer M.P.E."/>
            <person name="Joly D.L."/>
            <person name="van de Geest H.C."/>
            <person name="Bonants P.J.M."/>
            <person name="Smith D.S."/>
            <person name="Levesque C.A."/>
            <person name="van der Lee T.A.J."/>
        </authorList>
    </citation>
    <scope>NUCLEOTIDE SEQUENCE [LARGE SCALE GENOMIC DNA]</scope>
    <source>
        <strain evidence="8 9">JEL517</strain>
    </source>
</reference>
<dbReference type="GO" id="GO:0003723">
    <property type="term" value="F:RNA binding"/>
    <property type="evidence" value="ECO:0007669"/>
    <property type="project" value="InterPro"/>
</dbReference>
<dbReference type="NCBIfam" id="TIGR00451">
    <property type="entry name" value="unchar_dom_2"/>
    <property type="match status" value="1"/>
</dbReference>
<keyword evidence="2 6" id="KW-0963">Cytoplasm</keyword>
<dbReference type="InterPro" id="IPR016437">
    <property type="entry name" value="MCT-1/Tma20"/>
</dbReference>
<dbReference type="PANTHER" id="PTHR22798:SF0">
    <property type="entry name" value="MALIGNANT T-CELL-AMPLIFIED SEQUENCE 1"/>
    <property type="match status" value="1"/>
</dbReference>
<dbReference type="SMART" id="SM00359">
    <property type="entry name" value="PUA"/>
    <property type="match status" value="1"/>
</dbReference>
<dbReference type="Gene3D" id="3.10.400.20">
    <property type="match status" value="1"/>
</dbReference>
<dbReference type="FunFam" id="3.10.400.20:FF:000001">
    <property type="entry name" value="Malignant T-cell-amplified sequence 1"/>
    <property type="match status" value="1"/>
</dbReference>
<comment type="subcellular location">
    <subcellularLocation>
        <location evidence="1 6">Cytoplasm</location>
    </subcellularLocation>
</comment>
<dbReference type="InterPro" id="IPR002478">
    <property type="entry name" value="PUA"/>
</dbReference>
<dbReference type="PROSITE" id="PS50890">
    <property type="entry name" value="PUA"/>
    <property type="match status" value="1"/>
</dbReference>
<comment type="caution">
    <text evidence="8">The sequence shown here is derived from an EMBL/GenBank/DDBJ whole genome shotgun (WGS) entry which is preliminary data.</text>
</comment>
<accession>A0A507C226</accession>
<dbReference type="STRING" id="1806994.A0A507C226"/>
<dbReference type="InterPro" id="IPR041366">
    <property type="entry name" value="Pre-PUA"/>
</dbReference>
<comment type="similarity">
    <text evidence="4 6">Belongs to the TMA20 family.</text>
</comment>
<evidence type="ECO:0000256" key="3">
    <source>
        <dbReference type="ARBA" id="ARBA00060251"/>
    </source>
</evidence>
<dbReference type="RefSeq" id="XP_031023406.1">
    <property type="nucleotide sequence ID" value="XM_031170603.1"/>
</dbReference>
<dbReference type="PIRSF" id="PIRSF005067">
    <property type="entry name" value="Tma_RNA-bind_prd"/>
    <property type="match status" value="1"/>
</dbReference>
<dbReference type="CDD" id="cd21155">
    <property type="entry name" value="PUA_MCTS-1-like"/>
    <property type="match status" value="1"/>
</dbReference>
<feature type="domain" description="PUA" evidence="7">
    <location>
        <begin position="94"/>
        <end position="173"/>
    </location>
</feature>
<dbReference type="InterPro" id="IPR004521">
    <property type="entry name" value="Uncharacterised_CHP00451"/>
</dbReference>
<dbReference type="Proteomes" id="UP000319731">
    <property type="component" value="Unassembled WGS sequence"/>
</dbReference>
<dbReference type="SUPFAM" id="SSF88697">
    <property type="entry name" value="PUA domain-like"/>
    <property type="match status" value="1"/>
</dbReference>
<evidence type="ECO:0000256" key="6">
    <source>
        <dbReference type="PIRNR" id="PIRNR005067"/>
    </source>
</evidence>
<dbReference type="CDD" id="cd11609">
    <property type="entry name" value="MCT1_N"/>
    <property type="match status" value="1"/>
</dbReference>
<dbReference type="GeneID" id="42005900"/>
<dbReference type="PANTHER" id="PTHR22798">
    <property type="entry name" value="MCT-1 PROTEIN"/>
    <property type="match status" value="1"/>
</dbReference>
<keyword evidence="9" id="KW-1185">Reference proteome</keyword>
<protein>
    <recommendedName>
        <fullName evidence="5 6">Translation machinery-associated protein 20</fullName>
    </recommendedName>
</protein>
<gene>
    <name evidence="8" type="ORF">SmJEL517_g04675</name>
</gene>
<proteinExistence type="inferred from homology"/>
<dbReference type="EMBL" id="QEAO01000034">
    <property type="protein sequence ID" value="TPX32144.1"/>
    <property type="molecule type" value="Genomic_DNA"/>
</dbReference>
<dbReference type="Pfam" id="PF01472">
    <property type="entry name" value="PUA"/>
    <property type="match status" value="1"/>
</dbReference>
<dbReference type="InterPro" id="IPR015947">
    <property type="entry name" value="PUA-like_sf"/>
</dbReference>
<sequence length="182" mass="20140">MSFKKLTWKTDVSNQSLVKSSVQRAIRAKVLEAYPALTEHIESILPKKSQIVLVKCVEHRNLVTVNNEILFFQVFDGPWVPVLRILHKYPDMMTKVQVDKGAIKFILSGANIMCPGLTSKGARLDMSAPENTPVAVYAEGKEYAVGVGITKMSTDDIKKINKGIGVDNLHSVGDGLWLAKME</sequence>
<evidence type="ECO:0000256" key="5">
    <source>
        <dbReference type="ARBA" id="ARBA00070056"/>
    </source>
</evidence>
<evidence type="ECO:0000259" key="7">
    <source>
        <dbReference type="SMART" id="SM00359"/>
    </source>
</evidence>